<keyword evidence="2 9" id="KW-0812">Transmembrane</keyword>
<proteinExistence type="predicted"/>
<keyword evidence="6 9" id="KW-0472">Membrane</keyword>
<dbReference type="Proteomes" id="UP001497516">
    <property type="component" value="Chromosome 7"/>
</dbReference>
<feature type="region of interest" description="Disordered" evidence="8">
    <location>
        <begin position="37"/>
        <end position="110"/>
    </location>
</feature>
<keyword evidence="3" id="KW-0677">Repeat</keyword>
<evidence type="ECO:0000256" key="1">
    <source>
        <dbReference type="ARBA" id="ARBA00004141"/>
    </source>
</evidence>
<protein>
    <recommendedName>
        <fullName evidence="10">PGG domain-containing protein</fullName>
    </recommendedName>
</protein>
<keyword evidence="12" id="KW-1185">Reference proteome</keyword>
<dbReference type="Pfam" id="PF13962">
    <property type="entry name" value="PGG"/>
    <property type="match status" value="1"/>
</dbReference>
<dbReference type="EMBL" id="OZ034820">
    <property type="protein sequence ID" value="CAL1404729.1"/>
    <property type="molecule type" value="Genomic_DNA"/>
</dbReference>
<evidence type="ECO:0000256" key="8">
    <source>
        <dbReference type="SAM" id="MobiDB-lite"/>
    </source>
</evidence>
<feature type="compositionally biased region" description="Basic and acidic residues" evidence="8">
    <location>
        <begin position="47"/>
        <end position="64"/>
    </location>
</feature>
<dbReference type="InterPro" id="IPR036770">
    <property type="entry name" value="Ankyrin_rpt-contain_sf"/>
</dbReference>
<feature type="repeat" description="ANK" evidence="7">
    <location>
        <begin position="332"/>
        <end position="364"/>
    </location>
</feature>
<keyword evidence="5 7" id="KW-0040">ANK repeat</keyword>
<gene>
    <name evidence="11" type="ORF">LTRI10_LOCUS44559</name>
</gene>
<evidence type="ECO:0000313" key="12">
    <source>
        <dbReference type="Proteomes" id="UP001497516"/>
    </source>
</evidence>
<evidence type="ECO:0000259" key="10">
    <source>
        <dbReference type="Pfam" id="PF13962"/>
    </source>
</evidence>
<evidence type="ECO:0000256" key="2">
    <source>
        <dbReference type="ARBA" id="ARBA00022692"/>
    </source>
</evidence>
<feature type="region of interest" description="Disordered" evidence="8">
    <location>
        <begin position="1"/>
        <end position="22"/>
    </location>
</feature>
<evidence type="ECO:0000256" key="6">
    <source>
        <dbReference type="ARBA" id="ARBA00023136"/>
    </source>
</evidence>
<dbReference type="InterPro" id="IPR026961">
    <property type="entry name" value="PGG_dom"/>
</dbReference>
<evidence type="ECO:0000256" key="9">
    <source>
        <dbReference type="SAM" id="Phobius"/>
    </source>
</evidence>
<feature type="domain" description="PGG" evidence="10">
    <location>
        <begin position="480"/>
        <end position="592"/>
    </location>
</feature>
<evidence type="ECO:0000256" key="7">
    <source>
        <dbReference type="PROSITE-ProRule" id="PRU00023"/>
    </source>
</evidence>
<dbReference type="PROSITE" id="PS50297">
    <property type="entry name" value="ANK_REP_REGION"/>
    <property type="match status" value="5"/>
</dbReference>
<name>A0AAV2G262_9ROSI</name>
<evidence type="ECO:0000256" key="4">
    <source>
        <dbReference type="ARBA" id="ARBA00022989"/>
    </source>
</evidence>
<dbReference type="GO" id="GO:0005886">
    <property type="term" value="C:plasma membrane"/>
    <property type="evidence" value="ECO:0007669"/>
    <property type="project" value="TreeGrafter"/>
</dbReference>
<evidence type="ECO:0000313" key="11">
    <source>
        <dbReference type="EMBL" id="CAL1404729.1"/>
    </source>
</evidence>
<feature type="repeat" description="ANK" evidence="7">
    <location>
        <begin position="366"/>
        <end position="399"/>
    </location>
</feature>
<feature type="repeat" description="ANK" evidence="7">
    <location>
        <begin position="264"/>
        <end position="296"/>
    </location>
</feature>
<feature type="transmembrane region" description="Helical" evidence="9">
    <location>
        <begin position="573"/>
        <end position="593"/>
    </location>
</feature>
<feature type="repeat" description="ANK" evidence="7">
    <location>
        <begin position="298"/>
        <end position="330"/>
    </location>
</feature>
<feature type="repeat" description="ANK" evidence="7">
    <location>
        <begin position="230"/>
        <end position="262"/>
    </location>
</feature>
<dbReference type="SUPFAM" id="SSF48403">
    <property type="entry name" value="Ankyrin repeat"/>
    <property type="match status" value="1"/>
</dbReference>
<feature type="transmembrane region" description="Helical" evidence="9">
    <location>
        <begin position="484"/>
        <end position="510"/>
    </location>
</feature>
<sequence length="668" mass="73422">MERRSSFKGAAMGKQGSVGGEKPKVMVKHLSFHGVTVANDSSMTPRRVMEKRPSFKGVMERQPDEPSMTSTRSRVMEKPPRGAMEKQQNEEAMTSSSSSRSRVMEKHPSFKGALEKQKSFRGFIEKQKSFRAVMERQLSFIGVSEKKKSKESPGKRGDSLLHLAARAGNLSNVREILQRCEGSEAKGLLLVQNQDGETPLYAASEHGHADVVSEMLGYMDLHTASIAARNGFDPFHVAAKQGHLEVLRELLDVFPNLAMTTDLSCTTALHTAATQGHVDVVNLLLETDSDLAKIARNNGKTVLHSAARMGHLEIVHSLLTKDPSSGFRTDKKGQTALHMAVKGQNVDIVVELLKPDPSVSSLEDNKGNTALHIATAKCRTQNVRCLLSVEGININAMNKSGETPLDIAEKVGTPELVSVLKEAGASQSKDLAKPANPAKQLKQTVSDIKHDVRSQLHQTRQTGFRVRKIAKRLKKLHISGLNNAINSATIVAVLIATVAFAAIFTVPGQYIEEKVVGVSLGQAHIAENPAFLIFFVFDSLALFISLAVVVVQTSVVVIEQKAKQQLVFVINKLMWLACLFISVSFISLTYIVVGKKSRWLAFYTTALGTLIMVTTIGSMFYCVVVHRMEESKLRSLRKTESRSHSYAMSVASEDQEILESEYKRMYAL</sequence>
<keyword evidence="4 9" id="KW-1133">Transmembrane helix</keyword>
<dbReference type="AlphaFoldDB" id="A0AAV2G262"/>
<comment type="subcellular location">
    <subcellularLocation>
        <location evidence="1">Membrane</location>
        <topology evidence="1">Multi-pass membrane protein</topology>
    </subcellularLocation>
</comment>
<organism evidence="11 12">
    <name type="scientific">Linum trigynum</name>
    <dbReference type="NCBI Taxonomy" id="586398"/>
    <lineage>
        <taxon>Eukaryota</taxon>
        <taxon>Viridiplantae</taxon>
        <taxon>Streptophyta</taxon>
        <taxon>Embryophyta</taxon>
        <taxon>Tracheophyta</taxon>
        <taxon>Spermatophyta</taxon>
        <taxon>Magnoliopsida</taxon>
        <taxon>eudicotyledons</taxon>
        <taxon>Gunneridae</taxon>
        <taxon>Pentapetalae</taxon>
        <taxon>rosids</taxon>
        <taxon>fabids</taxon>
        <taxon>Malpighiales</taxon>
        <taxon>Linaceae</taxon>
        <taxon>Linum</taxon>
    </lineage>
</organism>
<accession>A0AAV2G262</accession>
<dbReference type="Gene3D" id="1.25.40.20">
    <property type="entry name" value="Ankyrin repeat-containing domain"/>
    <property type="match status" value="2"/>
</dbReference>
<feature type="transmembrane region" description="Helical" evidence="9">
    <location>
        <begin position="599"/>
        <end position="624"/>
    </location>
</feature>
<feature type="repeat" description="ANK" evidence="7">
    <location>
        <begin position="195"/>
        <end position="216"/>
    </location>
</feature>
<dbReference type="PANTHER" id="PTHR24186">
    <property type="entry name" value="PROTEIN PHOSPHATASE 1 REGULATORY SUBUNIT"/>
    <property type="match status" value="1"/>
</dbReference>
<feature type="transmembrane region" description="Helical" evidence="9">
    <location>
        <begin position="530"/>
        <end position="552"/>
    </location>
</feature>
<dbReference type="SMART" id="SM00248">
    <property type="entry name" value="ANK"/>
    <property type="match status" value="8"/>
</dbReference>
<dbReference type="Pfam" id="PF12796">
    <property type="entry name" value="Ank_2"/>
    <property type="match status" value="3"/>
</dbReference>
<dbReference type="InterPro" id="IPR002110">
    <property type="entry name" value="Ankyrin_rpt"/>
</dbReference>
<feature type="compositionally biased region" description="Basic and acidic residues" evidence="8">
    <location>
        <begin position="74"/>
        <end position="89"/>
    </location>
</feature>
<dbReference type="PANTHER" id="PTHR24186:SF8">
    <property type="entry name" value="ANKYRIN REPEAT FAMILY PROTEIN"/>
    <property type="match status" value="1"/>
</dbReference>
<evidence type="ECO:0000256" key="5">
    <source>
        <dbReference type="ARBA" id="ARBA00023043"/>
    </source>
</evidence>
<dbReference type="PROSITE" id="PS50088">
    <property type="entry name" value="ANK_REPEAT"/>
    <property type="match status" value="6"/>
</dbReference>
<evidence type="ECO:0000256" key="3">
    <source>
        <dbReference type="ARBA" id="ARBA00022737"/>
    </source>
</evidence>
<reference evidence="11 12" key="1">
    <citation type="submission" date="2024-04" db="EMBL/GenBank/DDBJ databases">
        <authorList>
            <person name="Fracassetti M."/>
        </authorList>
    </citation>
    <scope>NUCLEOTIDE SEQUENCE [LARGE SCALE GENOMIC DNA]</scope>
</reference>